<comment type="caution">
    <text evidence="1">The sequence shown here is derived from an EMBL/GenBank/DDBJ whole genome shotgun (WGS) entry which is preliminary data.</text>
</comment>
<dbReference type="EMBL" id="JAHQXF010000001">
    <property type="protein sequence ID" value="MBV0923946.1"/>
    <property type="molecule type" value="Genomic_DNA"/>
</dbReference>
<dbReference type="RefSeq" id="WP_162317037.1">
    <property type="nucleotide sequence ID" value="NZ_JAHQXF010000001.1"/>
</dbReference>
<name>A0A8J7YB11_9EURY</name>
<dbReference type="AlphaFoldDB" id="A0A8J7YB11"/>
<dbReference type="Proteomes" id="UP000766550">
    <property type="component" value="Unassembled WGS sequence"/>
</dbReference>
<organism evidence="1 2">
    <name type="scientific">Haloarcula limicola</name>
    <dbReference type="NCBI Taxonomy" id="1429915"/>
    <lineage>
        <taxon>Archaea</taxon>
        <taxon>Methanobacteriati</taxon>
        <taxon>Methanobacteriota</taxon>
        <taxon>Stenosarchaea group</taxon>
        <taxon>Halobacteria</taxon>
        <taxon>Halobacteriales</taxon>
        <taxon>Haloarculaceae</taxon>
        <taxon>Haloarcula</taxon>
    </lineage>
</organism>
<dbReference type="InterPro" id="IPR014746">
    <property type="entry name" value="Gln_synth/guanido_kin_cat_dom"/>
</dbReference>
<dbReference type="SUPFAM" id="SSF55931">
    <property type="entry name" value="Glutamine synthetase/guanido kinase"/>
    <property type="match status" value="1"/>
</dbReference>
<dbReference type="PANTHER" id="PTHR36510">
    <property type="entry name" value="GLUTAMATE--CYSTEINE LIGASE 2-RELATED"/>
    <property type="match status" value="1"/>
</dbReference>
<gene>
    <name evidence="1" type="ORF">KTS45_06990</name>
</gene>
<dbReference type="PANTHER" id="PTHR36510:SF3">
    <property type="entry name" value="CONSERVED PROTEIN"/>
    <property type="match status" value="1"/>
</dbReference>
<proteinExistence type="predicted"/>
<dbReference type="InterPro" id="IPR006336">
    <property type="entry name" value="GCS2"/>
</dbReference>
<accession>A0A8J7YB11</accession>
<keyword evidence="2" id="KW-1185">Reference proteome</keyword>
<dbReference type="GO" id="GO:0004357">
    <property type="term" value="F:glutamate-cysteine ligase activity"/>
    <property type="evidence" value="ECO:0007669"/>
    <property type="project" value="InterPro"/>
</dbReference>
<evidence type="ECO:0000313" key="1">
    <source>
        <dbReference type="EMBL" id="MBV0923946.1"/>
    </source>
</evidence>
<dbReference type="GO" id="GO:0042398">
    <property type="term" value="P:modified amino acid biosynthetic process"/>
    <property type="evidence" value="ECO:0007669"/>
    <property type="project" value="InterPro"/>
</dbReference>
<sequence>MKLGIEMEFWTVDEQGRLTDGRALPKAHDRIEPEFIAPLVEVRTSPHETEDSLRRELQSILRTALTAARSEGLHLVPLGTPLTSAAPDATGDRGRLFEDIYGERITSAKNCAGTHVHFEKTEPVRQLNLLTALDPALALVNSSPYYLGERRQQSSRAHAYRQQESDEFARYCGLWSYADSVSEWNDRVDTAFELFKGVAASNGVEAAAVEEHFCPEDTMLNPVRLREATPTVEWRAPDTALPSETVRLAFDMGRVVEQTATKSVGVGGGGVDSNRVEIPSFGDLRDLSDAAISEGLESSAVREYLSELGFDPSAYDPLADRLVGPDVLSAAEARQMRLLAAQLLREDVATLVDDDDPVAARPAV</sequence>
<protein>
    <submittedName>
        <fullName evidence="1">Glutamate--cysteine ligase</fullName>
    </submittedName>
</protein>
<dbReference type="OrthoDB" id="156252at2157"/>
<reference evidence="1 2" key="1">
    <citation type="submission" date="2021-06" db="EMBL/GenBank/DDBJ databases">
        <title>New haloarchaea isolates fom saline soil.</title>
        <authorList>
            <person name="Duran-Viseras A."/>
            <person name="Sanchez-Porro C.S."/>
            <person name="Ventosa A."/>
        </authorList>
    </citation>
    <scope>NUCLEOTIDE SEQUENCE [LARGE SCALE GENOMIC DNA]</scope>
    <source>
        <strain evidence="1 2">JCM 183640</strain>
    </source>
</reference>
<evidence type="ECO:0000313" key="2">
    <source>
        <dbReference type="Proteomes" id="UP000766550"/>
    </source>
</evidence>
<dbReference type="Pfam" id="PF04107">
    <property type="entry name" value="GCS2"/>
    <property type="match status" value="1"/>
</dbReference>
<dbReference type="Gene3D" id="3.30.590.20">
    <property type="match status" value="1"/>
</dbReference>
<keyword evidence="1" id="KW-0436">Ligase</keyword>
<dbReference type="InterPro" id="IPR050141">
    <property type="entry name" value="GCL_type2/YbdK_subfam"/>
</dbReference>